<keyword evidence="5" id="KW-0680">Restriction system</keyword>
<dbReference type="PROSITE" id="PS51679">
    <property type="entry name" value="SAM_MT_C5"/>
    <property type="match status" value="1"/>
</dbReference>
<dbReference type="InterPro" id="IPR001525">
    <property type="entry name" value="C5_MeTfrase"/>
</dbReference>
<name>A0ABT6N631_9SPHN</name>
<dbReference type="Gene3D" id="3.90.120.10">
    <property type="entry name" value="DNA Methylase, subunit A, domain 2"/>
    <property type="match status" value="1"/>
</dbReference>
<accession>A0ABT6N631</accession>
<evidence type="ECO:0000256" key="4">
    <source>
        <dbReference type="ARBA" id="ARBA00022691"/>
    </source>
</evidence>
<keyword evidence="2 7" id="KW-0489">Methyltransferase</keyword>
<evidence type="ECO:0000256" key="7">
    <source>
        <dbReference type="PROSITE-ProRule" id="PRU01016"/>
    </source>
</evidence>
<keyword evidence="4 7" id="KW-0949">S-adenosyl-L-methionine</keyword>
<evidence type="ECO:0000256" key="6">
    <source>
        <dbReference type="ARBA" id="ARBA00047422"/>
    </source>
</evidence>
<organism evidence="8 9">
    <name type="scientific">Sphingomonas oryzagri</name>
    <dbReference type="NCBI Taxonomy" id="3042314"/>
    <lineage>
        <taxon>Bacteria</taxon>
        <taxon>Pseudomonadati</taxon>
        <taxon>Pseudomonadota</taxon>
        <taxon>Alphaproteobacteria</taxon>
        <taxon>Sphingomonadales</taxon>
        <taxon>Sphingomonadaceae</taxon>
        <taxon>Sphingomonas</taxon>
    </lineage>
</organism>
<dbReference type="InterPro" id="IPR050390">
    <property type="entry name" value="C5-Methyltransferase"/>
</dbReference>
<evidence type="ECO:0000256" key="5">
    <source>
        <dbReference type="ARBA" id="ARBA00022747"/>
    </source>
</evidence>
<gene>
    <name evidence="8" type="ORF">QGN17_17585</name>
</gene>
<sequence>MKHPNLLDGLEPALATPIPHIGGLVGVGFAGGGGSSEGLKKAGLTVDFAMNHDAAAIAMHVANHPQALHFCQDIWQVRPENVEPGRPIRIMWFSPDCKHFSIAKGGTPVDKQIRDLAWVILLWAKLRRPDVILMENVREFMGWGPLIEVDGELVPDPKRKGEYFRAFCRELRKLGYVIDFKIMVCADYGDPTSRTRMFGQFRCDGQPITWPEPTHGAPNDPDVIAGRKLPWRTAASHVLDFSQPCHSIFMTREEARAGKIRINRPLVDATFARVTLGLERHVLEAAQPYIIKITHGSAAPAARRVDAPLYGQTCAKGGEHALAVPSLVPLTHQGAPRAHGAEEPTRTMTAANRGEIAMSAAFVTKFRRDSAGTAATDPIPTVSANSFQKKPGGAAPLGIAAVHMVQHNAGPNNGGLAGRPTTEPVSTLTTAGAQQNVCASYLAHFRGSGDRSGNDVRERVVTQTAGGTHVAEVRTFLVKYYKSAEVGQHTNEPVHAVTTKARFALIEVSTADVIMTEEQRYTAYWVARLIDVYGHPEGKPKRRRRKGFGSLHYRTLIDRIDAMHRPRPSAVGRDGWIVWDIGMRMLTVRERFRAQGVTDDYIIDVEVDGKPISATKQGEMCGNMVPPNTAEAIARAALPELRAQPVGVAA</sequence>
<dbReference type="PANTHER" id="PTHR10629:SF52">
    <property type="entry name" value="DNA (CYTOSINE-5)-METHYLTRANSFERASE 1"/>
    <property type="match status" value="1"/>
</dbReference>
<dbReference type="Pfam" id="PF00145">
    <property type="entry name" value="DNA_methylase"/>
    <property type="match status" value="2"/>
</dbReference>
<evidence type="ECO:0000313" key="8">
    <source>
        <dbReference type="EMBL" id="MDH7640550.1"/>
    </source>
</evidence>
<dbReference type="EC" id="2.1.1.37" evidence="1"/>
<dbReference type="Proteomes" id="UP001160625">
    <property type="component" value="Unassembled WGS sequence"/>
</dbReference>
<dbReference type="PANTHER" id="PTHR10629">
    <property type="entry name" value="CYTOSINE-SPECIFIC METHYLTRANSFERASE"/>
    <property type="match status" value="1"/>
</dbReference>
<dbReference type="GO" id="GO:0008168">
    <property type="term" value="F:methyltransferase activity"/>
    <property type="evidence" value="ECO:0007669"/>
    <property type="project" value="UniProtKB-KW"/>
</dbReference>
<evidence type="ECO:0000256" key="1">
    <source>
        <dbReference type="ARBA" id="ARBA00011975"/>
    </source>
</evidence>
<evidence type="ECO:0000256" key="2">
    <source>
        <dbReference type="ARBA" id="ARBA00022603"/>
    </source>
</evidence>
<comment type="caution">
    <text evidence="8">The sequence shown here is derived from an EMBL/GenBank/DDBJ whole genome shotgun (WGS) entry which is preliminary data.</text>
</comment>
<protein>
    <recommendedName>
        <fullName evidence="1">DNA (cytosine-5-)-methyltransferase</fullName>
        <ecNumber evidence="1">2.1.1.37</ecNumber>
    </recommendedName>
</protein>
<dbReference type="Gene3D" id="3.40.50.150">
    <property type="entry name" value="Vaccinia Virus protein VP39"/>
    <property type="match status" value="1"/>
</dbReference>
<keyword evidence="9" id="KW-1185">Reference proteome</keyword>
<dbReference type="RefSeq" id="WP_281045909.1">
    <property type="nucleotide sequence ID" value="NZ_JARYGZ010000003.1"/>
</dbReference>
<feature type="active site" evidence="7">
    <location>
        <position position="97"/>
    </location>
</feature>
<comment type="catalytic activity">
    <reaction evidence="6">
        <text>a 2'-deoxycytidine in DNA + S-adenosyl-L-methionine = a 5-methyl-2'-deoxycytidine in DNA + S-adenosyl-L-homocysteine + H(+)</text>
        <dbReference type="Rhea" id="RHEA:13681"/>
        <dbReference type="Rhea" id="RHEA-COMP:11369"/>
        <dbReference type="Rhea" id="RHEA-COMP:11370"/>
        <dbReference type="ChEBI" id="CHEBI:15378"/>
        <dbReference type="ChEBI" id="CHEBI:57856"/>
        <dbReference type="ChEBI" id="CHEBI:59789"/>
        <dbReference type="ChEBI" id="CHEBI:85452"/>
        <dbReference type="ChEBI" id="CHEBI:85454"/>
        <dbReference type="EC" id="2.1.1.37"/>
    </reaction>
</comment>
<dbReference type="EMBL" id="JARYGZ010000003">
    <property type="protein sequence ID" value="MDH7640550.1"/>
    <property type="molecule type" value="Genomic_DNA"/>
</dbReference>
<proteinExistence type="inferred from homology"/>
<reference evidence="8" key="1">
    <citation type="submission" date="2023-04" db="EMBL/GenBank/DDBJ databases">
        <title>Sphingomonas sp. MAHUQ-71 isolated from rice field.</title>
        <authorList>
            <person name="Huq M.A."/>
        </authorList>
    </citation>
    <scope>NUCLEOTIDE SEQUENCE</scope>
    <source>
        <strain evidence="8">MAHUQ-71</strain>
    </source>
</reference>
<evidence type="ECO:0000313" key="9">
    <source>
        <dbReference type="Proteomes" id="UP001160625"/>
    </source>
</evidence>
<dbReference type="SUPFAM" id="SSF53335">
    <property type="entry name" value="S-adenosyl-L-methionine-dependent methyltransferases"/>
    <property type="match status" value="1"/>
</dbReference>
<keyword evidence="3 7" id="KW-0808">Transferase</keyword>
<comment type="similarity">
    <text evidence="7">Belongs to the class I-like SAM-binding methyltransferase superfamily. C5-methyltransferase family.</text>
</comment>
<dbReference type="InterPro" id="IPR029063">
    <property type="entry name" value="SAM-dependent_MTases_sf"/>
</dbReference>
<evidence type="ECO:0000256" key="3">
    <source>
        <dbReference type="ARBA" id="ARBA00022679"/>
    </source>
</evidence>
<dbReference type="GO" id="GO:0032259">
    <property type="term" value="P:methylation"/>
    <property type="evidence" value="ECO:0007669"/>
    <property type="project" value="UniProtKB-KW"/>
</dbReference>